<dbReference type="EMBL" id="BPLQ01012247">
    <property type="protein sequence ID" value="GIY63951.1"/>
    <property type="molecule type" value="Genomic_DNA"/>
</dbReference>
<dbReference type="AlphaFoldDB" id="A0AAV4V148"/>
<proteinExistence type="predicted"/>
<organism evidence="2 3">
    <name type="scientific">Caerostris darwini</name>
    <dbReference type="NCBI Taxonomy" id="1538125"/>
    <lineage>
        <taxon>Eukaryota</taxon>
        <taxon>Metazoa</taxon>
        <taxon>Ecdysozoa</taxon>
        <taxon>Arthropoda</taxon>
        <taxon>Chelicerata</taxon>
        <taxon>Arachnida</taxon>
        <taxon>Araneae</taxon>
        <taxon>Araneomorphae</taxon>
        <taxon>Entelegynae</taxon>
        <taxon>Araneoidea</taxon>
        <taxon>Araneidae</taxon>
        <taxon>Caerostris</taxon>
    </lineage>
</organism>
<feature type="region of interest" description="Disordered" evidence="1">
    <location>
        <begin position="36"/>
        <end position="82"/>
    </location>
</feature>
<comment type="caution">
    <text evidence="2">The sequence shown here is derived from an EMBL/GenBank/DDBJ whole genome shotgun (WGS) entry which is preliminary data.</text>
</comment>
<accession>A0AAV4V148</accession>
<name>A0AAV4V148_9ARAC</name>
<gene>
    <name evidence="2" type="ORF">CDAR_255341</name>
</gene>
<sequence>MWVRCALEGPWTKKCARRNLEWTCLHPERYWNRLGSPVVSRPPAAKQEENSPPRSFVPRGILPPKRIVPLPLGPRQRASTRS</sequence>
<evidence type="ECO:0000313" key="2">
    <source>
        <dbReference type="EMBL" id="GIY63951.1"/>
    </source>
</evidence>
<evidence type="ECO:0000313" key="3">
    <source>
        <dbReference type="Proteomes" id="UP001054837"/>
    </source>
</evidence>
<protein>
    <submittedName>
        <fullName evidence="2">Uncharacterized protein</fullName>
    </submittedName>
</protein>
<reference evidence="2 3" key="1">
    <citation type="submission" date="2021-06" db="EMBL/GenBank/DDBJ databases">
        <title>Caerostris darwini draft genome.</title>
        <authorList>
            <person name="Kono N."/>
            <person name="Arakawa K."/>
        </authorList>
    </citation>
    <scope>NUCLEOTIDE SEQUENCE [LARGE SCALE GENOMIC DNA]</scope>
</reference>
<evidence type="ECO:0000256" key="1">
    <source>
        <dbReference type="SAM" id="MobiDB-lite"/>
    </source>
</evidence>
<keyword evidence="3" id="KW-1185">Reference proteome</keyword>
<dbReference type="Proteomes" id="UP001054837">
    <property type="component" value="Unassembled WGS sequence"/>
</dbReference>